<gene>
    <name evidence="2" type="ORF">STIAU_4652</name>
</gene>
<reference evidence="2 3" key="1">
    <citation type="submission" date="2006-04" db="EMBL/GenBank/DDBJ databases">
        <authorList>
            <person name="Nierman W.C."/>
        </authorList>
    </citation>
    <scope>NUCLEOTIDE SEQUENCE [LARGE SCALE GENOMIC DNA]</scope>
    <source>
        <strain evidence="2 3">DW4/3-1</strain>
    </source>
</reference>
<accession>Q08M88</accession>
<evidence type="ECO:0000313" key="3">
    <source>
        <dbReference type="Proteomes" id="UP000032702"/>
    </source>
</evidence>
<feature type="region of interest" description="Disordered" evidence="1">
    <location>
        <begin position="10"/>
        <end position="36"/>
    </location>
</feature>
<evidence type="ECO:0000256" key="1">
    <source>
        <dbReference type="SAM" id="MobiDB-lite"/>
    </source>
</evidence>
<comment type="caution">
    <text evidence="2">The sequence shown here is derived from an EMBL/GenBank/DDBJ whole genome shotgun (WGS) entry which is preliminary data.</text>
</comment>
<dbReference type="AlphaFoldDB" id="Q08M88"/>
<evidence type="ECO:0000313" key="2">
    <source>
        <dbReference type="EMBL" id="EAU61599.1"/>
    </source>
</evidence>
<organism evidence="2 3">
    <name type="scientific">Stigmatella aurantiaca (strain DW4/3-1)</name>
    <dbReference type="NCBI Taxonomy" id="378806"/>
    <lineage>
        <taxon>Bacteria</taxon>
        <taxon>Pseudomonadati</taxon>
        <taxon>Myxococcota</taxon>
        <taxon>Myxococcia</taxon>
        <taxon>Myxococcales</taxon>
        <taxon>Cystobacterineae</taxon>
        <taxon>Archangiaceae</taxon>
        <taxon>Stigmatella</taxon>
    </lineage>
</organism>
<feature type="non-terminal residue" evidence="2">
    <location>
        <position position="1"/>
    </location>
</feature>
<dbReference type="Proteomes" id="UP000032702">
    <property type="component" value="Unassembled WGS sequence"/>
</dbReference>
<sequence length="55" mass="6178">NRRMLLRWQASRKSTTARRLSEPPHRSQCVRGSTVTGSRPLARATCMQAGAPQTR</sequence>
<protein>
    <submittedName>
        <fullName evidence="2">Uncharacterized protein</fullName>
    </submittedName>
</protein>
<dbReference type="EMBL" id="AAMD01000408">
    <property type="protein sequence ID" value="EAU61599.1"/>
    <property type="molecule type" value="Genomic_DNA"/>
</dbReference>
<proteinExistence type="predicted"/>
<name>Q08M88_STIAD</name>